<dbReference type="InterPro" id="IPR011528">
    <property type="entry name" value="NERD"/>
</dbReference>
<dbReference type="STRING" id="1160895.CM19_00240"/>
<proteinExistence type="predicted"/>
<feature type="domain" description="NERD" evidence="1">
    <location>
        <begin position="39"/>
        <end position="131"/>
    </location>
</feature>
<name>A0A031LW81_9CREN</name>
<dbReference type="SUPFAM" id="SSF52540">
    <property type="entry name" value="P-loop containing nucleoside triphosphate hydrolases"/>
    <property type="match status" value="2"/>
</dbReference>
<keyword evidence="3" id="KW-0547">Nucleotide-binding</keyword>
<dbReference type="Pfam" id="PF09848">
    <property type="entry name" value="SLFN-g3_helicase"/>
    <property type="match status" value="1"/>
</dbReference>
<dbReference type="GO" id="GO:0005524">
    <property type="term" value="F:ATP binding"/>
    <property type="evidence" value="ECO:0007669"/>
    <property type="project" value="UniProtKB-KW"/>
</dbReference>
<dbReference type="InterPro" id="IPR025662">
    <property type="entry name" value="Sigma_54_int_dom_ATP-bd_1"/>
</dbReference>
<comment type="caution">
    <text evidence="3">The sequence shown here is derived from an EMBL/GenBank/DDBJ whole genome shotgun (WGS) entry which is preliminary data.</text>
</comment>
<evidence type="ECO:0000313" key="3">
    <source>
        <dbReference type="EMBL" id="EZQ12035.1"/>
    </source>
</evidence>
<dbReference type="Pfam" id="PF08378">
    <property type="entry name" value="NERD"/>
    <property type="match status" value="1"/>
</dbReference>
<organism evidence="3 4">
    <name type="scientific">Candidatus Acidianus copahuensis</name>
    <dbReference type="NCBI Taxonomy" id="1160895"/>
    <lineage>
        <taxon>Archaea</taxon>
        <taxon>Thermoproteota</taxon>
        <taxon>Thermoprotei</taxon>
        <taxon>Sulfolobales</taxon>
        <taxon>Sulfolobaceae</taxon>
        <taxon>Acidianus</taxon>
    </lineage>
</organism>
<evidence type="ECO:0000259" key="1">
    <source>
        <dbReference type="Pfam" id="PF08378"/>
    </source>
</evidence>
<reference evidence="3 4" key="1">
    <citation type="submission" date="2014-03" db="EMBL/GenBank/DDBJ databases">
        <title>Draft genome sequence of the novel thermoacidophilic archaea Acidianus copahuensis ALE1 strain, isolated from Copahue volcanic area in Neuquen Argentina.</title>
        <authorList>
            <person name="Urbieta M.S."/>
            <person name="Rascovan N."/>
            <person name="Castro C."/>
            <person name="Revale S."/>
            <person name="Giaveno M.A."/>
            <person name="Vazquez M.P."/>
            <person name="Donati E.R."/>
        </authorList>
    </citation>
    <scope>NUCLEOTIDE SEQUENCE [LARGE SCALE GENOMIC DNA]</scope>
    <source>
        <strain evidence="3 4">ALE1</strain>
    </source>
</reference>
<dbReference type="Proteomes" id="UP000024332">
    <property type="component" value="Unassembled WGS sequence"/>
</dbReference>
<dbReference type="InterPro" id="IPR018647">
    <property type="entry name" value="SLFN_3-like_DNA/RNA_helicase"/>
</dbReference>
<evidence type="ECO:0000259" key="2">
    <source>
        <dbReference type="Pfam" id="PF09848"/>
    </source>
</evidence>
<dbReference type="RefSeq" id="WP_048098471.1">
    <property type="nucleotide sequence ID" value="NZ_JFZT01000005.1"/>
</dbReference>
<dbReference type="EMBL" id="JFZT01000005">
    <property type="protein sequence ID" value="EZQ12035.1"/>
    <property type="molecule type" value="Genomic_DNA"/>
</dbReference>
<keyword evidence="3" id="KW-0067">ATP-binding</keyword>
<dbReference type="InterPro" id="IPR027417">
    <property type="entry name" value="P-loop_NTPase"/>
</dbReference>
<feature type="domain" description="Schlafen group 3-like DNA/RNA helicase" evidence="2">
    <location>
        <begin position="230"/>
        <end position="575"/>
    </location>
</feature>
<keyword evidence="4" id="KW-1185">Reference proteome</keyword>
<sequence>MLPVILKNPIDLRKAVDELSSSYSQFYEQSPRIEQQLAWESSLRNIIKPLDGYPVLAEYPIFTERADFIVVDKTKALVIEAKGWRQIKKAGDFTVKTDDGLHIDPCYQLNNYVGKLNNFHPSNIKFDGIVYAYNLKEAYVTNDCKVIRSSSDLQNEIKQLGTPGDESDINKIAKARVTINKEFLEKVREIKEKVWKRSIMALASEGFGLSTEQALIVSEVLDSLRDNERRAFVIRGESGSGKTLLAFYIFLEALTKKYRTLLAYKNNRLLNTLRYLLRGSKDGAIDSLLMFYSTGRQIGVGESKFQNPYGNDNIDLIIFDEAQRMRRDIIELASTRSTVQVYFYDESQILIGDEEGTEKNFRLILGQEFKQVEDRSLSAPFRVPPAYLESVRKILEGKSTTINGYDFRIFDNIKSLLEDLEKINGKKALVCAFTESPGDYDNPRSDKNRRVGYPLYSGFNLYKNIGVDIYWLMNEKTEYPKYWTGKLNSTEYCASVYGAQGFEADYVGVVWGRDLIWRNNGWEVNPDPITDNVGNRFSLKSIVRRDKEKALQLLKNRYYIMLTRGIKGTFLFFEDDQTGQYMKQNIHI</sequence>
<dbReference type="AlphaFoldDB" id="A0A031LW81"/>
<dbReference type="Gene3D" id="3.40.50.300">
    <property type="entry name" value="P-loop containing nucleotide triphosphate hydrolases"/>
    <property type="match status" value="1"/>
</dbReference>
<evidence type="ECO:0000313" key="4">
    <source>
        <dbReference type="Proteomes" id="UP000024332"/>
    </source>
</evidence>
<dbReference type="PROSITE" id="PS00675">
    <property type="entry name" value="SIGMA54_INTERACT_1"/>
    <property type="match status" value="1"/>
</dbReference>
<accession>A0A031LW81</accession>
<gene>
    <name evidence="3" type="ORF">CM19_00240</name>
</gene>
<protein>
    <submittedName>
        <fullName evidence="3">ATP-binding protein</fullName>
    </submittedName>
</protein>
<dbReference type="OrthoDB" id="42244at2157"/>